<protein>
    <submittedName>
        <fullName evidence="7">Benzoylformate decarboxylase</fullName>
        <ecNumber evidence="7">4.1.1.7</ecNumber>
    </submittedName>
</protein>
<dbReference type="RefSeq" id="WP_184479572.1">
    <property type="nucleotide sequence ID" value="NZ_JACHIV010000001.1"/>
</dbReference>
<evidence type="ECO:0000256" key="1">
    <source>
        <dbReference type="ARBA" id="ARBA00007812"/>
    </source>
</evidence>
<keyword evidence="2 3" id="KW-0786">Thiamine pyrophosphate</keyword>
<accession>A0A840NKZ6</accession>
<dbReference type="InterPro" id="IPR045229">
    <property type="entry name" value="TPP_enz"/>
</dbReference>
<dbReference type="GO" id="GO:0003984">
    <property type="term" value="F:acetolactate synthase activity"/>
    <property type="evidence" value="ECO:0007669"/>
    <property type="project" value="TreeGrafter"/>
</dbReference>
<dbReference type="CDD" id="cd07035">
    <property type="entry name" value="TPP_PYR_POX_like"/>
    <property type="match status" value="1"/>
</dbReference>
<evidence type="ECO:0000313" key="8">
    <source>
        <dbReference type="Proteomes" id="UP000580474"/>
    </source>
</evidence>
<dbReference type="Pfam" id="PF02776">
    <property type="entry name" value="TPP_enzyme_N"/>
    <property type="match status" value="1"/>
</dbReference>
<dbReference type="SUPFAM" id="SSF52518">
    <property type="entry name" value="Thiamin diphosphate-binding fold (THDP-binding)"/>
    <property type="match status" value="2"/>
</dbReference>
<keyword evidence="8" id="KW-1185">Reference proteome</keyword>
<dbReference type="Pfam" id="PF00205">
    <property type="entry name" value="TPP_enzyme_M"/>
    <property type="match status" value="1"/>
</dbReference>
<dbReference type="GO" id="GO:0000287">
    <property type="term" value="F:magnesium ion binding"/>
    <property type="evidence" value="ECO:0007669"/>
    <property type="project" value="InterPro"/>
</dbReference>
<dbReference type="GO" id="GO:0030976">
    <property type="term" value="F:thiamine pyrophosphate binding"/>
    <property type="evidence" value="ECO:0007669"/>
    <property type="project" value="InterPro"/>
</dbReference>
<dbReference type="SUPFAM" id="SSF52467">
    <property type="entry name" value="DHS-like NAD/FAD-binding domain"/>
    <property type="match status" value="1"/>
</dbReference>
<dbReference type="AlphaFoldDB" id="A0A840NKZ6"/>
<dbReference type="Gene3D" id="3.40.50.970">
    <property type="match status" value="2"/>
</dbReference>
<evidence type="ECO:0000256" key="3">
    <source>
        <dbReference type="RuleBase" id="RU362132"/>
    </source>
</evidence>
<feature type="domain" description="Thiamine pyrophosphate enzyme central" evidence="4">
    <location>
        <begin position="217"/>
        <end position="361"/>
    </location>
</feature>
<dbReference type="InterPro" id="IPR012001">
    <property type="entry name" value="Thiamin_PyroP_enz_TPP-bd_dom"/>
</dbReference>
<evidence type="ECO:0000259" key="5">
    <source>
        <dbReference type="Pfam" id="PF02775"/>
    </source>
</evidence>
<dbReference type="Proteomes" id="UP000580474">
    <property type="component" value="Unassembled WGS sequence"/>
</dbReference>
<dbReference type="GO" id="GO:0050695">
    <property type="term" value="F:benzoylformate decarboxylase activity"/>
    <property type="evidence" value="ECO:0007669"/>
    <property type="project" value="UniProtKB-EC"/>
</dbReference>
<dbReference type="InterPro" id="IPR029061">
    <property type="entry name" value="THDP-binding"/>
</dbReference>
<comment type="similarity">
    <text evidence="1 3">Belongs to the TPP enzyme family.</text>
</comment>
<proteinExistence type="inferred from homology"/>
<comment type="caution">
    <text evidence="7">The sequence shown here is derived from an EMBL/GenBank/DDBJ whole genome shotgun (WGS) entry which is preliminary data.</text>
</comment>
<evidence type="ECO:0000259" key="4">
    <source>
        <dbReference type="Pfam" id="PF00205"/>
    </source>
</evidence>
<keyword evidence="7" id="KW-0456">Lyase</keyword>
<evidence type="ECO:0000256" key="2">
    <source>
        <dbReference type="ARBA" id="ARBA00023052"/>
    </source>
</evidence>
<dbReference type="PANTHER" id="PTHR18968:SF133">
    <property type="entry name" value="BENZOYLFORMATE DECARBOXYLASE"/>
    <property type="match status" value="1"/>
</dbReference>
<name>A0A840NKZ6_9PSEU</name>
<dbReference type="PANTHER" id="PTHR18968">
    <property type="entry name" value="THIAMINE PYROPHOSPHATE ENZYMES"/>
    <property type="match status" value="1"/>
</dbReference>
<feature type="domain" description="Thiamine pyrophosphate enzyme N-terminal TPP-binding" evidence="6">
    <location>
        <begin position="24"/>
        <end position="131"/>
    </location>
</feature>
<dbReference type="InterPro" id="IPR011766">
    <property type="entry name" value="TPP_enzyme_TPP-bd"/>
</dbReference>
<dbReference type="EC" id="4.1.1.7" evidence="7"/>
<gene>
    <name evidence="7" type="ORF">BJ969_003047</name>
</gene>
<sequence>MTEIDHGQSAQWLPIDQENNTRLGRDIIFDYLKTAGVDRLYGVPGTNEIPLIDGTDVPENRVEYVPCLHENIALGAAMGYARHRRTEAGEVVPGVVGLHVTPGVGHALGNLFNAFRSNVPLLVLCGQQHSNLLIQEPLLGSDLVQVARQYTKWAYEIRGPHEIGMAVQRALKTALAPPMGPVFLSIPWQFLLEQGADPQRGRFTRIAGEFHAQPSELDKAADLLARSRHPVIVAGDGVGEAGAWRELQDLATAIGAPVYNEQLSSYLNYPHHLAHARGELPSAQQQVRQVLGSKDSDTVRDTAFLCGFNAQAQLVIYNWDDGPLIPAHLTQVYLHNDPWQIGKNHYGAAAALGDIKDALPKITAAVKTHPAYDEAHVDGLNAELAQEDRALAEEFRERAQEVPGQGIAPAMLVDVLNAALREHSVRLINEACSDTADFQQGLAFDTPSSYMSSEGGSLGYSMPASLGVADAVLRPGAAAEGKRPLVVNAVGDGSALFYLNTWWTAVKRRLPVLYLITNNKQYKTLRVGLDVMRKSYDWDPSGAAEYLELDGNPQLSFVDLAAGFGVGGCLVDSADDLERALAEAVRVVDGGEPYVVEVLTDPALPDMAEVDLNADGRLSTSRGNSAIWNFGPA</sequence>
<dbReference type="EMBL" id="JACHIV010000001">
    <property type="protein sequence ID" value="MBB5069959.1"/>
    <property type="molecule type" value="Genomic_DNA"/>
</dbReference>
<dbReference type="CDD" id="cd02002">
    <property type="entry name" value="TPP_BFDC"/>
    <property type="match status" value="1"/>
</dbReference>
<organism evidence="7 8">
    <name type="scientific">Saccharopolyspora gloriosae</name>
    <dbReference type="NCBI Taxonomy" id="455344"/>
    <lineage>
        <taxon>Bacteria</taxon>
        <taxon>Bacillati</taxon>
        <taxon>Actinomycetota</taxon>
        <taxon>Actinomycetes</taxon>
        <taxon>Pseudonocardiales</taxon>
        <taxon>Pseudonocardiaceae</taxon>
        <taxon>Saccharopolyspora</taxon>
    </lineage>
</organism>
<dbReference type="InterPro" id="IPR029035">
    <property type="entry name" value="DHS-like_NAD/FAD-binding_dom"/>
</dbReference>
<dbReference type="Gene3D" id="3.40.50.1220">
    <property type="entry name" value="TPP-binding domain"/>
    <property type="match status" value="1"/>
</dbReference>
<dbReference type="Pfam" id="PF02775">
    <property type="entry name" value="TPP_enzyme_C"/>
    <property type="match status" value="1"/>
</dbReference>
<evidence type="ECO:0000313" key="7">
    <source>
        <dbReference type="EMBL" id="MBB5069959.1"/>
    </source>
</evidence>
<evidence type="ECO:0000259" key="6">
    <source>
        <dbReference type="Pfam" id="PF02776"/>
    </source>
</evidence>
<feature type="domain" description="Thiamine pyrophosphate enzyme TPP-binding" evidence="5">
    <location>
        <begin position="439"/>
        <end position="598"/>
    </location>
</feature>
<dbReference type="GO" id="GO:0050660">
    <property type="term" value="F:flavin adenine dinucleotide binding"/>
    <property type="evidence" value="ECO:0007669"/>
    <property type="project" value="TreeGrafter"/>
</dbReference>
<dbReference type="InterPro" id="IPR012000">
    <property type="entry name" value="Thiamin_PyroP_enz_cen_dom"/>
</dbReference>
<reference evidence="7 8" key="1">
    <citation type="submission" date="2020-08" db="EMBL/GenBank/DDBJ databases">
        <title>Sequencing the genomes of 1000 actinobacteria strains.</title>
        <authorList>
            <person name="Klenk H.-P."/>
        </authorList>
    </citation>
    <scope>NUCLEOTIDE SEQUENCE [LARGE SCALE GENOMIC DNA]</scope>
    <source>
        <strain evidence="7 8">DSM 45582</strain>
    </source>
</reference>